<gene>
    <name evidence="4" type="ORF">QR680_017378</name>
</gene>
<dbReference type="AlphaFoldDB" id="A0AA39HEB1"/>
<evidence type="ECO:0000313" key="5">
    <source>
        <dbReference type="Proteomes" id="UP001175271"/>
    </source>
</evidence>
<dbReference type="PROSITE" id="PS51840">
    <property type="entry name" value="C2_NT"/>
    <property type="match status" value="1"/>
</dbReference>
<comment type="caution">
    <text evidence="4">The sequence shown here is derived from an EMBL/GenBank/DDBJ whole genome shotgun (WGS) entry which is preliminary data.</text>
</comment>
<sequence>MCVCATAMRDFLKKRRFKFEVELRVCHLSDVPLVNAVLFAKVRLLDCGSFEGTTDRRLVANHAVQWTNRFEFTCRIGVDASSGILERCMCRISIRKELKSGKGAQKLGFVDVNLSEFAASTPDGINRFYLLDGYGDSQRQDNSRIQISVKMKTQNATDPVFKVPARSGCSVDDVLLNPLERKAPSCNHSLRTIPLDDSHPSPSEHPSHSHYDELNQTPTAAYVTCCEAPCLSNMPAEMTSSTCSSAASTINNNPLTISATGESPVSYVRVRPTPTATAPPSARRMSEERSRIQRTRIDAEHVIDEMLAEADIEEPGGEVAEGGGLALFIKDGGAAVLGSARYS</sequence>
<accession>A0AA39HEB1</accession>
<dbReference type="Pfam" id="PF10358">
    <property type="entry name" value="NT-C2"/>
    <property type="match status" value="1"/>
</dbReference>
<evidence type="ECO:0000256" key="1">
    <source>
        <dbReference type="ARBA" id="ARBA00034780"/>
    </source>
</evidence>
<comment type="similarity">
    <text evidence="1">Belongs to the EEIG family.</text>
</comment>
<feature type="region of interest" description="Disordered" evidence="2">
    <location>
        <begin position="190"/>
        <end position="213"/>
    </location>
</feature>
<evidence type="ECO:0000313" key="4">
    <source>
        <dbReference type="EMBL" id="KAK0404275.1"/>
    </source>
</evidence>
<feature type="domain" description="C2 NT-type" evidence="3">
    <location>
        <begin position="9"/>
        <end position="153"/>
    </location>
</feature>
<dbReference type="PANTHER" id="PTHR21456:SF1">
    <property type="entry name" value="C2 NT-TYPE DOMAIN-CONTAINING PROTEIN"/>
    <property type="match status" value="1"/>
</dbReference>
<dbReference type="Proteomes" id="UP001175271">
    <property type="component" value="Unassembled WGS sequence"/>
</dbReference>
<evidence type="ECO:0000256" key="2">
    <source>
        <dbReference type="SAM" id="MobiDB-lite"/>
    </source>
</evidence>
<dbReference type="InterPro" id="IPR019448">
    <property type="entry name" value="NT-C2"/>
</dbReference>
<proteinExistence type="inferred from homology"/>
<protein>
    <recommendedName>
        <fullName evidence="3">C2 NT-type domain-containing protein</fullName>
    </recommendedName>
</protein>
<feature type="compositionally biased region" description="Low complexity" evidence="2">
    <location>
        <begin position="271"/>
        <end position="283"/>
    </location>
</feature>
<reference evidence="4" key="1">
    <citation type="submission" date="2023-06" db="EMBL/GenBank/DDBJ databases">
        <title>Genomic analysis of the entomopathogenic nematode Steinernema hermaphroditum.</title>
        <authorList>
            <person name="Schwarz E.M."/>
            <person name="Heppert J.K."/>
            <person name="Baniya A."/>
            <person name="Schwartz H.T."/>
            <person name="Tan C.-H."/>
            <person name="Antoshechkin I."/>
            <person name="Sternberg P.W."/>
            <person name="Goodrich-Blair H."/>
            <person name="Dillman A.R."/>
        </authorList>
    </citation>
    <scope>NUCLEOTIDE SEQUENCE</scope>
    <source>
        <strain evidence="4">PS9179</strain>
        <tissue evidence="4">Whole animal</tissue>
    </source>
</reference>
<dbReference type="PANTHER" id="PTHR21456">
    <property type="entry name" value="FAMILY WITH SEQUENCE SIMILARITY 102"/>
    <property type="match status" value="1"/>
</dbReference>
<keyword evidence="5" id="KW-1185">Reference proteome</keyword>
<feature type="compositionally biased region" description="Basic and acidic residues" evidence="2">
    <location>
        <begin position="284"/>
        <end position="293"/>
    </location>
</feature>
<feature type="region of interest" description="Disordered" evidence="2">
    <location>
        <begin position="271"/>
        <end position="293"/>
    </location>
</feature>
<organism evidence="4 5">
    <name type="scientific">Steinernema hermaphroditum</name>
    <dbReference type="NCBI Taxonomy" id="289476"/>
    <lineage>
        <taxon>Eukaryota</taxon>
        <taxon>Metazoa</taxon>
        <taxon>Ecdysozoa</taxon>
        <taxon>Nematoda</taxon>
        <taxon>Chromadorea</taxon>
        <taxon>Rhabditida</taxon>
        <taxon>Tylenchina</taxon>
        <taxon>Panagrolaimomorpha</taxon>
        <taxon>Strongyloidoidea</taxon>
        <taxon>Steinernematidae</taxon>
        <taxon>Steinernema</taxon>
    </lineage>
</organism>
<name>A0AA39HEB1_9BILA</name>
<dbReference type="EMBL" id="JAUCMV010000004">
    <property type="protein sequence ID" value="KAK0404275.1"/>
    <property type="molecule type" value="Genomic_DNA"/>
</dbReference>
<evidence type="ECO:0000259" key="3">
    <source>
        <dbReference type="PROSITE" id="PS51840"/>
    </source>
</evidence>
<dbReference type="InterPro" id="IPR039931">
    <property type="entry name" value="EEIG1/2-like"/>
</dbReference>